<comment type="similarity">
    <text evidence="2">Belongs to the bacterial solute-binding protein 1 family.</text>
</comment>
<dbReference type="EMBL" id="CP011388">
    <property type="protein sequence ID" value="ANE45318.1"/>
    <property type="molecule type" value="Genomic_DNA"/>
</dbReference>
<keyword evidence="4 6" id="KW-0732">Signal</keyword>
<evidence type="ECO:0000256" key="1">
    <source>
        <dbReference type="ARBA" id="ARBA00004196"/>
    </source>
</evidence>
<dbReference type="STRING" id="1178515.SY83_02085"/>
<feature type="region of interest" description="Disordered" evidence="5">
    <location>
        <begin position="30"/>
        <end position="51"/>
    </location>
</feature>
<dbReference type="AlphaFoldDB" id="A0A172TE52"/>
<dbReference type="OrthoDB" id="94797at2"/>
<evidence type="ECO:0008006" key="9">
    <source>
        <dbReference type="Google" id="ProtNLM"/>
    </source>
</evidence>
<dbReference type="InterPro" id="IPR050490">
    <property type="entry name" value="Bact_solute-bd_prot1"/>
</dbReference>
<reference evidence="7 8" key="1">
    <citation type="submission" date="2015-01" db="EMBL/GenBank/DDBJ databases">
        <title>Paenibacillus swuensis/DY6/whole genome sequencing.</title>
        <authorList>
            <person name="Kim M.K."/>
            <person name="Srinivasan S."/>
            <person name="Lee J.-J."/>
        </authorList>
    </citation>
    <scope>NUCLEOTIDE SEQUENCE [LARGE SCALE GENOMIC DNA]</scope>
    <source>
        <strain evidence="7 8">DY6</strain>
    </source>
</reference>
<keyword evidence="3" id="KW-0813">Transport</keyword>
<dbReference type="RefSeq" id="WP_068603811.1">
    <property type="nucleotide sequence ID" value="NZ_CP011388.1"/>
</dbReference>
<evidence type="ECO:0000256" key="4">
    <source>
        <dbReference type="ARBA" id="ARBA00022729"/>
    </source>
</evidence>
<dbReference type="GO" id="GO:0030313">
    <property type="term" value="C:cell envelope"/>
    <property type="evidence" value="ECO:0007669"/>
    <property type="project" value="UniProtKB-SubCell"/>
</dbReference>
<name>A0A172TE52_9BACL</name>
<dbReference type="Gene3D" id="3.40.190.10">
    <property type="entry name" value="Periplasmic binding protein-like II"/>
    <property type="match status" value="2"/>
</dbReference>
<comment type="subcellular location">
    <subcellularLocation>
        <location evidence="1">Cell envelope</location>
    </subcellularLocation>
</comment>
<organism evidence="7 8">
    <name type="scientific">Paenibacillus swuensis</name>
    <dbReference type="NCBI Taxonomy" id="1178515"/>
    <lineage>
        <taxon>Bacteria</taxon>
        <taxon>Bacillati</taxon>
        <taxon>Bacillota</taxon>
        <taxon>Bacilli</taxon>
        <taxon>Bacillales</taxon>
        <taxon>Paenibacillaceae</taxon>
        <taxon>Paenibacillus</taxon>
    </lineage>
</organism>
<evidence type="ECO:0000313" key="8">
    <source>
        <dbReference type="Proteomes" id="UP000076927"/>
    </source>
</evidence>
<protein>
    <recommendedName>
        <fullName evidence="9">ABC transporter substrate-binding protein</fullName>
    </recommendedName>
</protein>
<evidence type="ECO:0000313" key="7">
    <source>
        <dbReference type="EMBL" id="ANE45318.1"/>
    </source>
</evidence>
<proteinExistence type="inferred from homology"/>
<evidence type="ECO:0000256" key="2">
    <source>
        <dbReference type="ARBA" id="ARBA00008520"/>
    </source>
</evidence>
<dbReference type="PANTHER" id="PTHR43649:SF31">
    <property type="entry name" value="SN-GLYCEROL-3-PHOSPHATE-BINDING PERIPLASMIC PROTEIN UGPB"/>
    <property type="match status" value="1"/>
</dbReference>
<keyword evidence="8" id="KW-1185">Reference proteome</keyword>
<accession>A0A172TE52</accession>
<evidence type="ECO:0000256" key="3">
    <source>
        <dbReference type="ARBA" id="ARBA00022448"/>
    </source>
</evidence>
<dbReference type="PROSITE" id="PS51257">
    <property type="entry name" value="PROKAR_LIPOPROTEIN"/>
    <property type="match status" value="1"/>
</dbReference>
<dbReference type="InterPro" id="IPR006059">
    <property type="entry name" value="SBP"/>
</dbReference>
<gene>
    <name evidence="7" type="ORF">SY83_02085</name>
</gene>
<dbReference type="KEGG" id="pswu:SY83_02085"/>
<feature type="chain" id="PRO_5008000663" description="ABC transporter substrate-binding protein" evidence="6">
    <location>
        <begin position="31"/>
        <end position="445"/>
    </location>
</feature>
<dbReference type="PANTHER" id="PTHR43649">
    <property type="entry name" value="ARABINOSE-BINDING PROTEIN-RELATED"/>
    <property type="match status" value="1"/>
</dbReference>
<sequence length="445" mass="49038">MKKGFRMITTVMTTVLVSAMLFTGCSTKSAENSKVSTNTPTENASGETASKGLSGNLELQVFVGGYGDAWWNEMIDGFQKENPDLKIKKNMGAQINATMKTRWLGEDTPDLVFLDGPDLAWDAMEADGQFLDLRSFYSSAAISEGKLVKDSIMKGLVDENKEVYRAPYILSTWGTWYDDKYFTDNNLKVPSNFDELMALGEQLKKQKVSLMDFAGQYQYLLRGTLYQQLISEGGTLLQDAVSLKPGVFTSPAFKKALTKYEKLAKAGYFLNGTVALNHTQSQMEWLNHNAALIPNGLWLESEMKKDIPSGFNMKFIPSVMQDAGQPYAVGVNSINIAISSKAKNKEAALAFLGYLYREENVKRFVEMTGSPAALNIDISNLNVADSTKSVQNWLADSNVAVVPQPRNIPQQVEDVLRNGVNAIILGEATVDSVAESAEQEAVKVR</sequence>
<feature type="signal peptide" evidence="6">
    <location>
        <begin position="1"/>
        <end position="30"/>
    </location>
</feature>
<dbReference type="PATRIC" id="fig|1178515.4.peg.396"/>
<evidence type="ECO:0000256" key="6">
    <source>
        <dbReference type="SAM" id="SignalP"/>
    </source>
</evidence>
<evidence type="ECO:0000256" key="5">
    <source>
        <dbReference type="SAM" id="MobiDB-lite"/>
    </source>
</evidence>
<dbReference type="Pfam" id="PF01547">
    <property type="entry name" value="SBP_bac_1"/>
    <property type="match status" value="1"/>
</dbReference>
<dbReference type="SUPFAM" id="SSF53850">
    <property type="entry name" value="Periplasmic binding protein-like II"/>
    <property type="match status" value="1"/>
</dbReference>
<dbReference type="Proteomes" id="UP000076927">
    <property type="component" value="Chromosome"/>
</dbReference>